<feature type="transmembrane region" description="Helical" evidence="5">
    <location>
        <begin position="95"/>
        <end position="116"/>
    </location>
</feature>
<accession>A0ABV1G230</accession>
<evidence type="ECO:0000256" key="4">
    <source>
        <dbReference type="ARBA" id="ARBA00023136"/>
    </source>
</evidence>
<keyword evidence="2 5" id="KW-0812">Transmembrane</keyword>
<evidence type="ECO:0000256" key="2">
    <source>
        <dbReference type="ARBA" id="ARBA00022692"/>
    </source>
</evidence>
<keyword evidence="4 5" id="KW-0472">Membrane</keyword>
<comment type="caution">
    <text evidence="6">The sequence shown here is derived from an EMBL/GenBank/DDBJ whole genome shotgun (WGS) entry which is preliminary data.</text>
</comment>
<dbReference type="Pfam" id="PF05128">
    <property type="entry name" value="DUF697"/>
    <property type="match status" value="1"/>
</dbReference>
<sequence>MAKSVYVCDQDADVAIKTMMAAVVGTAVIPAHVNWALTASAMGAGAVAIGKCYGVQLTKDEGWKFVKQFVLSAGMWFLSMNVGSKMLSMLMESTGFGYAVGAALDAATSAAFAWAIGSTAKAYFRNEYLGKSKLTKEELGEIFRKAFRDQKDK</sequence>
<dbReference type="Proteomes" id="UP001465717">
    <property type="component" value="Unassembled WGS sequence"/>
</dbReference>
<evidence type="ECO:0000256" key="3">
    <source>
        <dbReference type="ARBA" id="ARBA00022989"/>
    </source>
</evidence>
<reference evidence="6 7" key="1">
    <citation type="submission" date="2024-04" db="EMBL/GenBank/DDBJ databases">
        <title>Human intestinal bacterial collection.</title>
        <authorList>
            <person name="Pauvert C."/>
            <person name="Hitch T.C.A."/>
            <person name="Clavel T."/>
        </authorList>
    </citation>
    <scope>NUCLEOTIDE SEQUENCE [LARGE SCALE GENOMIC DNA]</scope>
    <source>
        <strain evidence="6 7">CLA-AA-H174</strain>
    </source>
</reference>
<evidence type="ECO:0000313" key="7">
    <source>
        <dbReference type="Proteomes" id="UP001465717"/>
    </source>
</evidence>
<dbReference type="RefSeq" id="WP_349226779.1">
    <property type="nucleotide sequence ID" value="NZ_JBBNFG020000004.1"/>
</dbReference>
<evidence type="ECO:0000256" key="1">
    <source>
        <dbReference type="ARBA" id="ARBA00004141"/>
    </source>
</evidence>
<protein>
    <submittedName>
        <fullName evidence="6">DUF697 domain-containing protein</fullName>
    </submittedName>
</protein>
<name>A0ABV1G230_9BACT</name>
<dbReference type="InterPro" id="IPR021147">
    <property type="entry name" value="DUF697"/>
</dbReference>
<dbReference type="EMBL" id="JBBNGE010000077">
    <property type="protein sequence ID" value="MEQ2509402.1"/>
    <property type="molecule type" value="Genomic_DNA"/>
</dbReference>
<keyword evidence="7" id="KW-1185">Reference proteome</keyword>
<organism evidence="6 7">
    <name type="scientific">Segatella sinensis</name>
    <dbReference type="NCBI Taxonomy" id="3085167"/>
    <lineage>
        <taxon>Bacteria</taxon>
        <taxon>Pseudomonadati</taxon>
        <taxon>Bacteroidota</taxon>
        <taxon>Bacteroidia</taxon>
        <taxon>Bacteroidales</taxon>
        <taxon>Prevotellaceae</taxon>
        <taxon>Segatella</taxon>
    </lineage>
</organism>
<keyword evidence="3 5" id="KW-1133">Transmembrane helix</keyword>
<gene>
    <name evidence="6" type="ORF">AAAT87_14240</name>
</gene>
<proteinExistence type="predicted"/>
<evidence type="ECO:0000313" key="6">
    <source>
        <dbReference type="EMBL" id="MEQ2509402.1"/>
    </source>
</evidence>
<comment type="subcellular location">
    <subcellularLocation>
        <location evidence="1">Membrane</location>
        <topology evidence="1">Multi-pass membrane protein</topology>
    </subcellularLocation>
</comment>
<evidence type="ECO:0000256" key="5">
    <source>
        <dbReference type="SAM" id="Phobius"/>
    </source>
</evidence>